<evidence type="ECO:0000313" key="2">
    <source>
        <dbReference type="Proteomes" id="UP000077262"/>
    </source>
</evidence>
<dbReference type="Proteomes" id="UP000077262">
    <property type="component" value="Unassembled WGS sequence"/>
</dbReference>
<evidence type="ECO:0000313" key="1">
    <source>
        <dbReference type="EMBL" id="OAH36975.1"/>
    </source>
</evidence>
<accession>A0A177J9M5</accession>
<dbReference type="EMBL" id="LSTR01000090">
    <property type="protein sequence ID" value="OAH36975.1"/>
    <property type="molecule type" value="Genomic_DNA"/>
</dbReference>
<sequence>MSFGAIINHPDGSRQFDTDHPALCLRGKGTLNQANSYQETPPGMGGYYLYAKFSYTGIAPMIAIRPNSCNAGMVKMNRTGNTFEYIFRLFRFSAGWSVQYWVFDLPTAPTSLVGTGDALVFWNDAGQVTFDSRFPPMKMVSSILPGKTYAVVPGTGAAYRETVETDVDSLGNPIVIWRTEDGGFERDGETIAPRLYDTFDHYYSPNDIVFTPSFFYVDVTNV</sequence>
<organism evidence="1 2">
    <name type="scientific">Sphingobium yanoikuyae</name>
    <name type="common">Sphingomonas yanoikuyae</name>
    <dbReference type="NCBI Taxonomy" id="13690"/>
    <lineage>
        <taxon>Bacteria</taxon>
        <taxon>Pseudomonadati</taxon>
        <taxon>Pseudomonadota</taxon>
        <taxon>Alphaproteobacteria</taxon>
        <taxon>Sphingomonadales</taxon>
        <taxon>Sphingomonadaceae</taxon>
        <taxon>Sphingobium</taxon>
    </lineage>
</organism>
<reference evidence="1 2" key="1">
    <citation type="submission" date="2016-02" db="EMBL/GenBank/DDBJ databases">
        <authorList>
            <person name="Wen L."/>
            <person name="He K."/>
            <person name="Yang H."/>
        </authorList>
    </citation>
    <scope>NUCLEOTIDE SEQUENCE [LARGE SCALE GENOMIC DNA]</scope>
    <source>
        <strain evidence="1 2">CD09_2</strain>
    </source>
</reference>
<name>A0A177J9M5_SPHYA</name>
<gene>
    <name evidence="1" type="ORF">AX777_18220</name>
</gene>
<dbReference type="RefSeq" id="WP_063977081.1">
    <property type="nucleotide sequence ID" value="NZ_LSTR01000090.1"/>
</dbReference>
<dbReference type="AlphaFoldDB" id="A0A177J9M5"/>
<proteinExistence type="predicted"/>
<protein>
    <submittedName>
        <fullName evidence="1">Uncharacterized protein</fullName>
    </submittedName>
</protein>
<dbReference type="OrthoDB" id="10000743at2"/>
<comment type="caution">
    <text evidence="1">The sequence shown here is derived from an EMBL/GenBank/DDBJ whole genome shotgun (WGS) entry which is preliminary data.</text>
</comment>